<feature type="region of interest" description="Disordered" evidence="1">
    <location>
        <begin position="66"/>
        <end position="87"/>
    </location>
</feature>
<organism evidence="2 3">
    <name type="scientific">Caligus rogercresseyi</name>
    <name type="common">Sea louse</name>
    <dbReference type="NCBI Taxonomy" id="217165"/>
    <lineage>
        <taxon>Eukaryota</taxon>
        <taxon>Metazoa</taxon>
        <taxon>Ecdysozoa</taxon>
        <taxon>Arthropoda</taxon>
        <taxon>Crustacea</taxon>
        <taxon>Multicrustacea</taxon>
        <taxon>Hexanauplia</taxon>
        <taxon>Copepoda</taxon>
        <taxon>Siphonostomatoida</taxon>
        <taxon>Caligidae</taxon>
        <taxon>Caligus</taxon>
    </lineage>
</organism>
<name>A0A7T8KK06_CALRO</name>
<evidence type="ECO:0000313" key="3">
    <source>
        <dbReference type="Proteomes" id="UP000595437"/>
    </source>
</evidence>
<dbReference type="AlphaFoldDB" id="A0A7T8KK06"/>
<dbReference type="EMBL" id="CP045891">
    <property type="protein sequence ID" value="QQP57359.1"/>
    <property type="molecule type" value="Genomic_DNA"/>
</dbReference>
<dbReference type="Proteomes" id="UP000595437">
    <property type="component" value="Chromosome 2"/>
</dbReference>
<evidence type="ECO:0000256" key="1">
    <source>
        <dbReference type="SAM" id="MobiDB-lite"/>
    </source>
</evidence>
<reference evidence="3" key="1">
    <citation type="submission" date="2021-01" db="EMBL/GenBank/DDBJ databases">
        <title>Caligus Genome Assembly.</title>
        <authorList>
            <person name="Gallardo-Escarate C."/>
        </authorList>
    </citation>
    <scope>NUCLEOTIDE SEQUENCE [LARGE SCALE GENOMIC DNA]</scope>
</reference>
<evidence type="ECO:0000313" key="2">
    <source>
        <dbReference type="EMBL" id="QQP57359.1"/>
    </source>
</evidence>
<feature type="non-terminal residue" evidence="2">
    <location>
        <position position="87"/>
    </location>
</feature>
<protein>
    <submittedName>
        <fullName evidence="2">Uncharacterized protein</fullName>
    </submittedName>
</protein>
<feature type="non-terminal residue" evidence="2">
    <location>
        <position position="1"/>
    </location>
</feature>
<proteinExistence type="predicted"/>
<gene>
    <name evidence="2" type="ORF">FKW44_002312</name>
</gene>
<sequence>GICLPEEGVGTIPAASDLSMSQVGFSSFFAVPTPKMPSRLLAAEPHGMVCDGWKRPTSGGPDLCASPETASESPGNIIQRDLGSCKR</sequence>
<accession>A0A7T8KK06</accession>
<keyword evidence="3" id="KW-1185">Reference proteome</keyword>